<dbReference type="InterPro" id="IPR004161">
    <property type="entry name" value="EFTu-like_2"/>
</dbReference>
<reference evidence="8" key="1">
    <citation type="journal article" date="2008" name="Nature">
        <title>The amphioxus genome and the evolution of the chordate karyotype.</title>
        <authorList>
            <consortium name="US DOE Joint Genome Institute (JGI-PGF)"/>
            <person name="Putnam N.H."/>
            <person name="Butts T."/>
            <person name="Ferrier D.E.K."/>
            <person name="Furlong R.F."/>
            <person name="Hellsten U."/>
            <person name="Kawashima T."/>
            <person name="Robinson-Rechavi M."/>
            <person name="Shoguchi E."/>
            <person name="Terry A."/>
            <person name="Yu J.-K."/>
            <person name="Benito-Gutierrez E.L."/>
            <person name="Dubchak I."/>
            <person name="Garcia-Fernandez J."/>
            <person name="Gibson-Brown J.J."/>
            <person name="Grigoriev I.V."/>
            <person name="Horton A.C."/>
            <person name="de Jong P.J."/>
            <person name="Jurka J."/>
            <person name="Kapitonov V.V."/>
            <person name="Kohara Y."/>
            <person name="Kuroki Y."/>
            <person name="Lindquist E."/>
            <person name="Lucas S."/>
            <person name="Osoegawa K."/>
            <person name="Pennacchio L.A."/>
            <person name="Salamov A.A."/>
            <person name="Satou Y."/>
            <person name="Sauka-Spengler T."/>
            <person name="Schmutz J."/>
            <person name="Shin-I T."/>
            <person name="Toyoda A."/>
            <person name="Bronner-Fraser M."/>
            <person name="Fujiyama A."/>
            <person name="Holland L.Z."/>
            <person name="Holland P.W.H."/>
            <person name="Satoh N."/>
            <person name="Rokhsar D.S."/>
        </authorList>
    </citation>
    <scope>NUCLEOTIDE SEQUENCE [LARGE SCALE GENOMIC DNA]</scope>
    <source>
        <strain evidence="8">S238N-H82</strain>
        <tissue evidence="8">Testes</tissue>
    </source>
</reference>
<evidence type="ECO:0008006" key="9">
    <source>
        <dbReference type="Google" id="ProtNLM"/>
    </source>
</evidence>
<feature type="signal peptide" evidence="5">
    <location>
        <begin position="1"/>
        <end position="18"/>
    </location>
</feature>
<feature type="domain" description="Translation elongation factor EFTu-like" evidence="7">
    <location>
        <begin position="210"/>
        <end position="281"/>
    </location>
</feature>
<dbReference type="FunFam" id="2.40.30.10:FF:000001">
    <property type="entry name" value="Elongation factor Tu"/>
    <property type="match status" value="2"/>
</dbReference>
<protein>
    <recommendedName>
        <fullName evidence="9">Translation elongation factor EFTu-like domain-containing protein</fullName>
    </recommendedName>
</protein>
<accession>C3YG46</accession>
<dbReference type="InterPro" id="IPR004160">
    <property type="entry name" value="Transl_elong_EFTu/EF1A_C"/>
</dbReference>
<sequence length="381" mass="40692">MAIRHIVEIAVILAVVFASEGKYLDAVKAREARSAMRGMSGGWQSKLFSLAKSHNLLEKGNSEDQHFYMPIEEVATIEGRGTVARGKIASGVIKVGDEVAIVGIKETTTTTCTGLEIDGKVLDEGEESAGGHVGVLLKDTEPDEVVHGQVLAKPGSMTAHTKFQAMGMSGGWQSKLFSLAKSHNLLEKGNSEDQHFYMPIEEVATIEGRGTVARGKIASGVIKVGDEVAIVGIKETTTTTCTGLEIDGEVLDEGEESAGGHVGVLLKDTKPNEVVHGQVLAKPGSMTAHTKFEAMVYMLTKDEGGRDTPISEADRPKFFFRNIEVEGAIELPESVDMVQPGDDLMMVVTLTTPIAMEKPQMFTIVEAGQTVGAVIVSKIVE</sequence>
<dbReference type="Pfam" id="PF03143">
    <property type="entry name" value="GTP_EFTU_D3"/>
    <property type="match status" value="1"/>
</dbReference>
<dbReference type="GO" id="GO:0005525">
    <property type="term" value="F:GTP binding"/>
    <property type="evidence" value="ECO:0007669"/>
    <property type="project" value="UniProtKB-KW"/>
</dbReference>
<keyword evidence="2" id="KW-0251">Elongation factor</keyword>
<dbReference type="EMBL" id="GG666510">
    <property type="protein sequence ID" value="EEN60851.1"/>
    <property type="molecule type" value="Genomic_DNA"/>
</dbReference>
<evidence type="ECO:0000256" key="4">
    <source>
        <dbReference type="ARBA" id="ARBA00023134"/>
    </source>
</evidence>
<keyword evidence="5" id="KW-0732">Signal</keyword>
<evidence type="ECO:0000259" key="6">
    <source>
        <dbReference type="Pfam" id="PF03143"/>
    </source>
</evidence>
<dbReference type="PANTHER" id="PTHR43721:SF22">
    <property type="entry name" value="ELONGATION FACTOR TU, MITOCHONDRIAL"/>
    <property type="match status" value="1"/>
</dbReference>
<dbReference type="Gene3D" id="2.40.30.10">
    <property type="entry name" value="Translation factors"/>
    <property type="match status" value="3"/>
</dbReference>
<feature type="domain" description="Translation elongation factor EFTu/EF1A C-terminal" evidence="6">
    <location>
        <begin position="286"/>
        <end position="379"/>
    </location>
</feature>
<dbReference type="InterPro" id="IPR050055">
    <property type="entry name" value="EF-Tu_GTPase"/>
</dbReference>
<dbReference type="eggNOG" id="KOG0460">
    <property type="taxonomic scope" value="Eukaryota"/>
</dbReference>
<dbReference type="GO" id="GO:0003746">
    <property type="term" value="F:translation elongation factor activity"/>
    <property type="evidence" value="ECO:0007669"/>
    <property type="project" value="UniProtKB-KW"/>
</dbReference>
<evidence type="ECO:0000256" key="2">
    <source>
        <dbReference type="ARBA" id="ARBA00022768"/>
    </source>
</evidence>
<gene>
    <name evidence="8" type="ORF">BRAFLDRAFT_119497</name>
</gene>
<keyword evidence="1" id="KW-0547">Nucleotide-binding</keyword>
<proteinExistence type="predicted"/>
<dbReference type="PANTHER" id="PTHR43721">
    <property type="entry name" value="ELONGATION FACTOR TU-RELATED"/>
    <property type="match status" value="1"/>
</dbReference>
<evidence type="ECO:0000256" key="3">
    <source>
        <dbReference type="ARBA" id="ARBA00022917"/>
    </source>
</evidence>
<keyword evidence="3" id="KW-0648">Protein biosynthesis</keyword>
<name>C3YG46_BRAFL</name>
<dbReference type="SUPFAM" id="SSF50465">
    <property type="entry name" value="EF-Tu/eEF-1alpha/eIF2-gamma C-terminal domain"/>
    <property type="match status" value="1"/>
</dbReference>
<evidence type="ECO:0000259" key="7">
    <source>
        <dbReference type="Pfam" id="PF03144"/>
    </source>
</evidence>
<dbReference type="AlphaFoldDB" id="C3YG46"/>
<keyword evidence="4" id="KW-0342">GTP-binding</keyword>
<dbReference type="InterPro" id="IPR009001">
    <property type="entry name" value="Transl_elong_EF1A/Init_IF2_C"/>
</dbReference>
<dbReference type="InterPro" id="IPR009000">
    <property type="entry name" value="Transl_B-barrel_sf"/>
</dbReference>
<dbReference type="InParanoid" id="C3YG46"/>
<dbReference type="SUPFAM" id="SSF50447">
    <property type="entry name" value="Translation proteins"/>
    <property type="match status" value="2"/>
</dbReference>
<feature type="chain" id="PRO_5002933701" description="Translation elongation factor EFTu-like domain-containing protein" evidence="5">
    <location>
        <begin position="19"/>
        <end position="381"/>
    </location>
</feature>
<dbReference type="Pfam" id="PF03144">
    <property type="entry name" value="GTP_EFTU_D2"/>
    <property type="match status" value="2"/>
</dbReference>
<organism>
    <name type="scientific">Branchiostoma floridae</name>
    <name type="common">Florida lancelet</name>
    <name type="synonym">Amphioxus</name>
    <dbReference type="NCBI Taxonomy" id="7739"/>
    <lineage>
        <taxon>Eukaryota</taxon>
        <taxon>Metazoa</taxon>
        <taxon>Chordata</taxon>
        <taxon>Cephalochordata</taxon>
        <taxon>Leptocardii</taxon>
        <taxon>Amphioxiformes</taxon>
        <taxon>Branchiostomatidae</taxon>
        <taxon>Branchiostoma</taxon>
    </lineage>
</organism>
<feature type="domain" description="Translation elongation factor EFTu-like" evidence="7">
    <location>
        <begin position="81"/>
        <end position="152"/>
    </location>
</feature>
<dbReference type="STRING" id="7739.C3YG46"/>
<evidence type="ECO:0000256" key="1">
    <source>
        <dbReference type="ARBA" id="ARBA00022741"/>
    </source>
</evidence>
<evidence type="ECO:0000313" key="8">
    <source>
        <dbReference type="EMBL" id="EEN60851.1"/>
    </source>
</evidence>
<evidence type="ECO:0000256" key="5">
    <source>
        <dbReference type="SAM" id="SignalP"/>
    </source>
</evidence>